<keyword evidence="1" id="KW-0812">Transmembrane</keyword>
<dbReference type="Proteomes" id="UP000027195">
    <property type="component" value="Unassembled WGS sequence"/>
</dbReference>
<dbReference type="HOGENOM" id="CLU_158784_0_0_1"/>
<name>A0A067N8S8_BOTB1</name>
<evidence type="ECO:0000313" key="3">
    <source>
        <dbReference type="Proteomes" id="UP000027195"/>
    </source>
</evidence>
<dbReference type="STRING" id="930990.A0A067N8S8"/>
<evidence type="ECO:0000256" key="1">
    <source>
        <dbReference type="SAM" id="Phobius"/>
    </source>
</evidence>
<evidence type="ECO:0000313" key="2">
    <source>
        <dbReference type="EMBL" id="KDQ20191.1"/>
    </source>
</evidence>
<dbReference type="InParanoid" id="A0A067N8S8"/>
<keyword evidence="3" id="KW-1185">Reference proteome</keyword>
<dbReference type="OrthoDB" id="7961613at2759"/>
<keyword evidence="1" id="KW-0472">Membrane</keyword>
<accession>A0A067N8S8</accession>
<protein>
    <submittedName>
        <fullName evidence="2">Uncharacterized protein</fullName>
    </submittedName>
</protein>
<dbReference type="AlphaFoldDB" id="A0A067N8S8"/>
<feature type="transmembrane region" description="Helical" evidence="1">
    <location>
        <begin position="12"/>
        <end position="30"/>
    </location>
</feature>
<organism evidence="2 3">
    <name type="scientific">Botryobasidium botryosum (strain FD-172 SS1)</name>
    <dbReference type="NCBI Taxonomy" id="930990"/>
    <lineage>
        <taxon>Eukaryota</taxon>
        <taxon>Fungi</taxon>
        <taxon>Dikarya</taxon>
        <taxon>Basidiomycota</taxon>
        <taxon>Agaricomycotina</taxon>
        <taxon>Agaricomycetes</taxon>
        <taxon>Cantharellales</taxon>
        <taxon>Botryobasidiaceae</taxon>
        <taxon>Botryobasidium</taxon>
    </lineage>
</organism>
<proteinExistence type="predicted"/>
<reference evidence="3" key="1">
    <citation type="journal article" date="2014" name="Proc. Natl. Acad. Sci. U.S.A.">
        <title>Extensive sampling of basidiomycete genomes demonstrates inadequacy of the white-rot/brown-rot paradigm for wood decay fungi.</title>
        <authorList>
            <person name="Riley R."/>
            <person name="Salamov A.A."/>
            <person name="Brown D.W."/>
            <person name="Nagy L.G."/>
            <person name="Floudas D."/>
            <person name="Held B.W."/>
            <person name="Levasseur A."/>
            <person name="Lombard V."/>
            <person name="Morin E."/>
            <person name="Otillar R."/>
            <person name="Lindquist E.A."/>
            <person name="Sun H."/>
            <person name="LaButti K.M."/>
            <person name="Schmutz J."/>
            <person name="Jabbour D."/>
            <person name="Luo H."/>
            <person name="Baker S.E."/>
            <person name="Pisabarro A.G."/>
            <person name="Walton J.D."/>
            <person name="Blanchette R.A."/>
            <person name="Henrissat B."/>
            <person name="Martin F."/>
            <person name="Cullen D."/>
            <person name="Hibbett D.S."/>
            <person name="Grigoriev I.V."/>
        </authorList>
    </citation>
    <scope>NUCLEOTIDE SEQUENCE [LARGE SCALE GENOMIC DNA]</scope>
    <source>
        <strain evidence="3">FD-172 SS1</strain>
    </source>
</reference>
<keyword evidence="1" id="KW-1133">Transmembrane helix</keyword>
<sequence>MPPVGDIVHRTVVVALASLSVYGLYLGGSVHMHTLREGRRLEALHQEEQARLRQQEQLTPAEQEELRFAKAAQDNLRNPSQPTA</sequence>
<dbReference type="EMBL" id="KL198018">
    <property type="protein sequence ID" value="KDQ20191.1"/>
    <property type="molecule type" value="Genomic_DNA"/>
</dbReference>
<gene>
    <name evidence="2" type="ORF">BOTBODRAFT_27605</name>
</gene>